<evidence type="ECO:0000313" key="2">
    <source>
        <dbReference type="Proteomes" id="UP001175211"/>
    </source>
</evidence>
<dbReference type="EMBL" id="JAUEPS010000036">
    <property type="protein sequence ID" value="KAK0450306.1"/>
    <property type="molecule type" value="Genomic_DNA"/>
</dbReference>
<name>A0AA39JWN7_ARMTA</name>
<dbReference type="Proteomes" id="UP001175211">
    <property type="component" value="Unassembled WGS sequence"/>
</dbReference>
<evidence type="ECO:0008006" key="3">
    <source>
        <dbReference type="Google" id="ProtNLM"/>
    </source>
</evidence>
<keyword evidence="2" id="KW-1185">Reference proteome</keyword>
<reference evidence="1" key="1">
    <citation type="submission" date="2023-06" db="EMBL/GenBank/DDBJ databases">
        <authorList>
            <consortium name="Lawrence Berkeley National Laboratory"/>
            <person name="Ahrendt S."/>
            <person name="Sahu N."/>
            <person name="Indic B."/>
            <person name="Wong-Bajracharya J."/>
            <person name="Merenyi Z."/>
            <person name="Ke H.-M."/>
            <person name="Monk M."/>
            <person name="Kocsube S."/>
            <person name="Drula E."/>
            <person name="Lipzen A."/>
            <person name="Balint B."/>
            <person name="Henrissat B."/>
            <person name="Andreopoulos B."/>
            <person name="Martin F.M."/>
            <person name="Harder C.B."/>
            <person name="Rigling D."/>
            <person name="Ford K.L."/>
            <person name="Foster G.D."/>
            <person name="Pangilinan J."/>
            <person name="Papanicolaou A."/>
            <person name="Barry K."/>
            <person name="LaButti K."/>
            <person name="Viragh M."/>
            <person name="Koriabine M."/>
            <person name="Yan M."/>
            <person name="Riley R."/>
            <person name="Champramary S."/>
            <person name="Plett K.L."/>
            <person name="Tsai I.J."/>
            <person name="Slot J."/>
            <person name="Sipos G."/>
            <person name="Plett J."/>
            <person name="Nagy L.G."/>
            <person name="Grigoriev I.V."/>
        </authorList>
    </citation>
    <scope>NUCLEOTIDE SEQUENCE</scope>
    <source>
        <strain evidence="1">CCBAS 213</strain>
    </source>
</reference>
<sequence length="412" mass="46371">MSSGFIDTWPILEYAEMQYLGHHTALPSSLTNSTLSEFSRTLIDSDSVPISSQMFAPGAAVGMSNFMPDVTDCRQTETFIRGNSVDPTYHSSAPQAFPPFHSYVSDVEQCNSSQEAVPRTHSYDSFPPSLDIKAISTQFNADFKLNGILADMQLISTDGVAFYVHRYRLIEASSNGFGSLLNIYESWIPRAVPEHSEQLNIILHAIYAISCAPFQPNIDTLLTVVCLLPKYGLQPKDYVAPSLPLFSDILYHMPVSPLLTYVISSNYDLIELAAMASTYLLSLDISSMSEELVEFINPVYLKRLFDLQRTRIDALKHQLALPPKSHPATPECDFIAQKSLNGEWVRSTANLIWNARAGMTAGEIEEIFQKLDQNTLCNLCKRRLKERVKAMVIEWSKVKVWLRLSLERLDKR</sequence>
<protein>
    <recommendedName>
        <fullName evidence="3">BTB domain-containing protein</fullName>
    </recommendedName>
</protein>
<gene>
    <name evidence="1" type="ORF">EV420DRAFT_1646545</name>
</gene>
<dbReference type="GeneID" id="85361478"/>
<accession>A0AA39JWN7</accession>
<organism evidence="1 2">
    <name type="scientific">Armillaria tabescens</name>
    <name type="common">Ringless honey mushroom</name>
    <name type="synonym">Agaricus tabescens</name>
    <dbReference type="NCBI Taxonomy" id="1929756"/>
    <lineage>
        <taxon>Eukaryota</taxon>
        <taxon>Fungi</taxon>
        <taxon>Dikarya</taxon>
        <taxon>Basidiomycota</taxon>
        <taxon>Agaricomycotina</taxon>
        <taxon>Agaricomycetes</taxon>
        <taxon>Agaricomycetidae</taxon>
        <taxon>Agaricales</taxon>
        <taxon>Marasmiineae</taxon>
        <taxon>Physalacriaceae</taxon>
        <taxon>Desarmillaria</taxon>
    </lineage>
</organism>
<dbReference type="RefSeq" id="XP_060327177.1">
    <property type="nucleotide sequence ID" value="XM_060477930.1"/>
</dbReference>
<proteinExistence type="predicted"/>
<dbReference type="AlphaFoldDB" id="A0AA39JWN7"/>
<evidence type="ECO:0000313" key="1">
    <source>
        <dbReference type="EMBL" id="KAK0450306.1"/>
    </source>
</evidence>
<comment type="caution">
    <text evidence="1">The sequence shown here is derived from an EMBL/GenBank/DDBJ whole genome shotgun (WGS) entry which is preliminary data.</text>
</comment>